<evidence type="ECO:0000313" key="5">
    <source>
        <dbReference type="RefSeq" id="XP_005357756.1"/>
    </source>
</evidence>
<name>A0ABM0L2Q5_MICOH</name>
<proteinExistence type="inferred from homology"/>
<keyword evidence="3" id="KW-0677">Repeat</keyword>
<dbReference type="SUPFAM" id="SSF52047">
    <property type="entry name" value="RNI-like"/>
    <property type="match status" value="1"/>
</dbReference>
<comment type="similarity">
    <text evidence="1">Belongs to the PRAME family.</text>
</comment>
<protein>
    <submittedName>
        <fullName evidence="5">Oogenesin-1-like</fullName>
    </submittedName>
</protein>
<evidence type="ECO:0000256" key="3">
    <source>
        <dbReference type="ARBA" id="ARBA00022737"/>
    </source>
</evidence>
<dbReference type="GeneID" id="101988450"/>
<gene>
    <name evidence="5" type="primary">LOC101988450</name>
</gene>
<dbReference type="Proteomes" id="UP000694915">
    <property type="component" value="Chromosome 22"/>
</dbReference>
<dbReference type="InterPro" id="IPR032675">
    <property type="entry name" value="LRR_dom_sf"/>
</dbReference>
<dbReference type="PANTHER" id="PTHR14224:SF26">
    <property type="entry name" value="PRAME LIKE 6"/>
    <property type="match status" value="1"/>
</dbReference>
<keyword evidence="2" id="KW-0433">Leucine-rich repeat</keyword>
<reference evidence="5" key="1">
    <citation type="submission" date="2025-08" db="UniProtKB">
        <authorList>
            <consortium name="RefSeq"/>
        </authorList>
    </citation>
    <scope>IDENTIFICATION</scope>
</reference>
<sequence>MGSQTPPTLKQLVIESLLKKEEALAMFAAVEGLPRSLIPETFEVAFRNNQTNILRAMVPAWPFTCLPVGALMKTPHLETLKALLDGLDVLISEEACPRRGKIRVLDLTDVDYDFWSIWNGMYKKDCCHHDMRQKKKPEETCPYSGLKNYLNIVTDLKLENSQLDECAMYLWQWAQQRKGSVHLCCRKLEILEPCLSNAIDILRSVDLHCIRELKVIDLCLEDMALFGPYLGQMRNLHTLMLESIVNTFGISEAEELEDELMNSLFSQFSKLHCLQHLYVDDIYVLVGSLEEWLGCLKKPLETLSITFCHLIQRDLDYLPQCPNLSGLRHLTLSHTILGEWFEPLGKLLERVKDTLQTLDLEKCWLEDSAFSAFMPALSQCSQLLRINFSNNKLSLPLLKQLLHHTAKLNKLTEELYPVPLECYDNRGLRERFGEICTELLDILRSERQPKAVSFKSTICPICSQSCVYALENRHCLCWQ</sequence>
<dbReference type="InterPro" id="IPR026271">
    <property type="entry name" value="PRAME"/>
</dbReference>
<dbReference type="PIRSF" id="PIRSF038286">
    <property type="entry name" value="PRAME"/>
    <property type="match status" value="1"/>
</dbReference>
<dbReference type="RefSeq" id="XP_005357756.1">
    <property type="nucleotide sequence ID" value="XM_005357699.1"/>
</dbReference>
<evidence type="ECO:0000313" key="4">
    <source>
        <dbReference type="Proteomes" id="UP000694915"/>
    </source>
</evidence>
<dbReference type="Gene3D" id="3.80.10.10">
    <property type="entry name" value="Ribonuclease Inhibitor"/>
    <property type="match status" value="1"/>
</dbReference>
<evidence type="ECO:0000256" key="2">
    <source>
        <dbReference type="ARBA" id="ARBA00022614"/>
    </source>
</evidence>
<keyword evidence="4" id="KW-1185">Reference proteome</keyword>
<dbReference type="InterPro" id="IPR050694">
    <property type="entry name" value="LRRC14/PRAME"/>
</dbReference>
<evidence type="ECO:0000256" key="1">
    <source>
        <dbReference type="ARBA" id="ARBA00009608"/>
    </source>
</evidence>
<accession>A0ABM0L2Q5</accession>
<dbReference type="PANTHER" id="PTHR14224">
    <property type="entry name" value="SIMILAR TO PREFERENTIALLY EXPRESSED ANTIGEN IN MELANOMA-LIKE 3"/>
    <property type="match status" value="1"/>
</dbReference>
<organism evidence="4 5">
    <name type="scientific">Microtus ochrogaster</name>
    <name type="common">Prairie vole</name>
    <dbReference type="NCBI Taxonomy" id="79684"/>
    <lineage>
        <taxon>Eukaryota</taxon>
        <taxon>Metazoa</taxon>
        <taxon>Chordata</taxon>
        <taxon>Craniata</taxon>
        <taxon>Vertebrata</taxon>
        <taxon>Euteleostomi</taxon>
        <taxon>Mammalia</taxon>
        <taxon>Eutheria</taxon>
        <taxon>Euarchontoglires</taxon>
        <taxon>Glires</taxon>
        <taxon>Rodentia</taxon>
        <taxon>Myomorpha</taxon>
        <taxon>Muroidea</taxon>
        <taxon>Cricetidae</taxon>
        <taxon>Arvicolinae</taxon>
        <taxon>Microtus</taxon>
    </lineage>
</organism>